<keyword evidence="4" id="KW-1185">Reference proteome</keyword>
<dbReference type="Proteomes" id="UP000626109">
    <property type="component" value="Unassembled WGS sequence"/>
</dbReference>
<name>A0A813FMD1_POLGL</name>
<dbReference type="Proteomes" id="UP000654075">
    <property type="component" value="Unassembled WGS sequence"/>
</dbReference>
<evidence type="ECO:0000313" key="3">
    <source>
        <dbReference type="EMBL" id="CAE8676771.1"/>
    </source>
</evidence>
<organism evidence="2 4">
    <name type="scientific">Polarella glacialis</name>
    <name type="common">Dinoflagellate</name>
    <dbReference type="NCBI Taxonomy" id="89957"/>
    <lineage>
        <taxon>Eukaryota</taxon>
        <taxon>Sar</taxon>
        <taxon>Alveolata</taxon>
        <taxon>Dinophyceae</taxon>
        <taxon>Suessiales</taxon>
        <taxon>Suessiaceae</taxon>
        <taxon>Polarella</taxon>
    </lineage>
</organism>
<dbReference type="EMBL" id="CAJNNW010025296">
    <property type="protein sequence ID" value="CAE8676771.1"/>
    <property type="molecule type" value="Genomic_DNA"/>
</dbReference>
<feature type="region of interest" description="Disordered" evidence="1">
    <location>
        <begin position="1"/>
        <end position="32"/>
    </location>
</feature>
<sequence length="159" mass="17233">MSKMQSSLFQVPNGGKSSLTSEALEISSDSTGFEEEVTPRKGHFMAWMSEASEYSSGSSWFEADVTFMMSPSFSTWDASDISSCETGFAEEFASRKGPVQLGGDGCTYTACQISEASQSTRLRRFPLRSSSQIASADSGFAEELSARDRHATRSLIVSL</sequence>
<dbReference type="EMBL" id="CAJNNV010025337">
    <property type="protein sequence ID" value="CAE8613953.1"/>
    <property type="molecule type" value="Genomic_DNA"/>
</dbReference>
<evidence type="ECO:0000313" key="4">
    <source>
        <dbReference type="Proteomes" id="UP000654075"/>
    </source>
</evidence>
<gene>
    <name evidence="2" type="ORF">PGLA1383_LOCUS31691</name>
    <name evidence="3" type="ORF">PGLA2088_LOCUS20024</name>
</gene>
<evidence type="ECO:0000313" key="2">
    <source>
        <dbReference type="EMBL" id="CAE8613953.1"/>
    </source>
</evidence>
<reference evidence="2" key="1">
    <citation type="submission" date="2021-02" db="EMBL/GenBank/DDBJ databases">
        <authorList>
            <person name="Dougan E. K."/>
            <person name="Rhodes N."/>
            <person name="Thang M."/>
            <person name="Chan C."/>
        </authorList>
    </citation>
    <scope>NUCLEOTIDE SEQUENCE</scope>
</reference>
<comment type="caution">
    <text evidence="2">The sequence shown here is derived from an EMBL/GenBank/DDBJ whole genome shotgun (WGS) entry which is preliminary data.</text>
</comment>
<protein>
    <submittedName>
        <fullName evidence="2">Uncharacterized protein</fullName>
    </submittedName>
</protein>
<evidence type="ECO:0000256" key="1">
    <source>
        <dbReference type="SAM" id="MobiDB-lite"/>
    </source>
</evidence>
<dbReference type="AlphaFoldDB" id="A0A813FMD1"/>
<proteinExistence type="predicted"/>
<feature type="compositionally biased region" description="Polar residues" evidence="1">
    <location>
        <begin position="1"/>
        <end position="31"/>
    </location>
</feature>
<accession>A0A813FMD1</accession>